<comment type="caution">
    <text evidence="1">The sequence shown here is derived from an EMBL/GenBank/DDBJ whole genome shotgun (WGS) entry which is preliminary data.</text>
</comment>
<organism evidence="1 2">
    <name type="scientific">Candidatus Beckwithbacteria bacterium CG_4_10_14_0_2_um_filter_47_25</name>
    <dbReference type="NCBI Taxonomy" id="1974493"/>
    <lineage>
        <taxon>Bacteria</taxon>
        <taxon>Candidatus Beckwithiibacteriota</taxon>
    </lineage>
</organism>
<name>A0A2M7W5L1_9BACT</name>
<reference evidence="2" key="1">
    <citation type="submission" date="2017-09" db="EMBL/GenBank/DDBJ databases">
        <title>Depth-based differentiation of microbial function through sediment-hosted aquifers and enrichment of novel symbionts in the deep terrestrial subsurface.</title>
        <authorList>
            <person name="Probst A.J."/>
            <person name="Ladd B."/>
            <person name="Jarett J.K."/>
            <person name="Geller-Mcgrath D.E."/>
            <person name="Sieber C.M.K."/>
            <person name="Emerson J.B."/>
            <person name="Anantharaman K."/>
            <person name="Thomas B.C."/>
            <person name="Malmstrom R."/>
            <person name="Stieglmeier M."/>
            <person name="Klingl A."/>
            <person name="Woyke T."/>
            <person name="Ryan C.M."/>
            <person name="Banfield J.F."/>
        </authorList>
    </citation>
    <scope>NUCLEOTIDE SEQUENCE [LARGE SCALE GENOMIC DNA]</scope>
</reference>
<evidence type="ECO:0000313" key="2">
    <source>
        <dbReference type="Proteomes" id="UP000228627"/>
    </source>
</evidence>
<evidence type="ECO:0008006" key="3">
    <source>
        <dbReference type="Google" id="ProtNLM"/>
    </source>
</evidence>
<accession>A0A2M7W5L1</accession>
<dbReference type="InterPro" id="IPR035069">
    <property type="entry name" value="TTHA1013/TTHA0281-like"/>
</dbReference>
<gene>
    <name evidence="1" type="ORF">COX59_04015</name>
</gene>
<dbReference type="EMBL" id="PFQG01000152">
    <property type="protein sequence ID" value="PJA21577.1"/>
    <property type="molecule type" value="Genomic_DNA"/>
</dbReference>
<dbReference type="Proteomes" id="UP000228627">
    <property type="component" value="Unassembled WGS sequence"/>
</dbReference>
<protein>
    <recommendedName>
        <fullName evidence="3">HicB-like antitoxin of toxin-antitoxin system domain-containing protein</fullName>
    </recommendedName>
</protein>
<proteinExistence type="predicted"/>
<sequence>MKKQTVLDYRVILKSDRRIGTDEPCYVAECPTLGLADDGNTPAEALENIQKTIKFHLECLQQEHQEIPIDKPHSEFTTTTQISFSPDRYTQYAY</sequence>
<dbReference type="Gene3D" id="3.30.160.250">
    <property type="match status" value="1"/>
</dbReference>
<dbReference type="SUPFAM" id="SSF143100">
    <property type="entry name" value="TTHA1013/TTHA0281-like"/>
    <property type="match status" value="1"/>
</dbReference>
<dbReference type="AlphaFoldDB" id="A0A2M7W5L1"/>
<evidence type="ECO:0000313" key="1">
    <source>
        <dbReference type="EMBL" id="PJA21577.1"/>
    </source>
</evidence>